<gene>
    <name evidence="6" type="ORF">J2T07_002662</name>
</gene>
<comment type="caution">
    <text evidence="6">The sequence shown here is derived from an EMBL/GenBank/DDBJ whole genome shotgun (WGS) entry which is preliminary data.</text>
</comment>
<organism evidence="6 7">
    <name type="scientific">Luteibacter jiangsuensis</name>
    <dbReference type="NCBI Taxonomy" id="637577"/>
    <lineage>
        <taxon>Bacteria</taxon>
        <taxon>Pseudomonadati</taxon>
        <taxon>Pseudomonadota</taxon>
        <taxon>Gammaproteobacteria</taxon>
        <taxon>Lysobacterales</taxon>
        <taxon>Rhodanobacteraceae</taxon>
        <taxon>Luteibacter</taxon>
    </lineage>
</organism>
<evidence type="ECO:0000256" key="2">
    <source>
        <dbReference type="ARBA" id="ARBA00022603"/>
    </source>
</evidence>
<keyword evidence="2 6" id="KW-0489">Methyltransferase</keyword>
<evidence type="ECO:0000256" key="1">
    <source>
        <dbReference type="ARBA" id="ARBA00011900"/>
    </source>
</evidence>
<dbReference type="GO" id="GO:0009007">
    <property type="term" value="F:site-specific DNA-methyltransferase (adenine-specific) activity"/>
    <property type="evidence" value="ECO:0007669"/>
    <property type="project" value="UniProtKB-EC"/>
</dbReference>
<keyword evidence="7" id="KW-1185">Reference proteome</keyword>
<accession>A0ABT9SZP6</accession>
<dbReference type="PRINTS" id="PR00505">
    <property type="entry name" value="D12N6MTFRASE"/>
</dbReference>
<keyword evidence="3 6" id="KW-0808">Transferase</keyword>
<name>A0ABT9SZP6_9GAMM</name>
<dbReference type="InterPro" id="IPR029063">
    <property type="entry name" value="SAM-dependent_MTases_sf"/>
</dbReference>
<dbReference type="InterPro" id="IPR002052">
    <property type="entry name" value="DNA_methylase_N6_adenine_CS"/>
</dbReference>
<dbReference type="EMBL" id="JAUSSK010000003">
    <property type="protein sequence ID" value="MDQ0010472.1"/>
    <property type="molecule type" value="Genomic_DNA"/>
</dbReference>
<dbReference type="Pfam" id="PF02086">
    <property type="entry name" value="MethyltransfD12"/>
    <property type="match status" value="1"/>
</dbReference>
<proteinExistence type="predicted"/>
<dbReference type="SUPFAM" id="SSF53335">
    <property type="entry name" value="S-adenosyl-L-methionine-dependent methyltransferases"/>
    <property type="match status" value="1"/>
</dbReference>
<dbReference type="GO" id="GO:0032259">
    <property type="term" value="P:methylation"/>
    <property type="evidence" value="ECO:0007669"/>
    <property type="project" value="UniProtKB-KW"/>
</dbReference>
<dbReference type="InterPro" id="IPR012327">
    <property type="entry name" value="MeTrfase_D12"/>
</dbReference>
<evidence type="ECO:0000313" key="6">
    <source>
        <dbReference type="EMBL" id="MDQ0010472.1"/>
    </source>
</evidence>
<evidence type="ECO:0000256" key="5">
    <source>
        <dbReference type="ARBA" id="ARBA00047942"/>
    </source>
</evidence>
<comment type="catalytic activity">
    <reaction evidence="5">
        <text>a 2'-deoxyadenosine in DNA + S-adenosyl-L-methionine = an N(6)-methyl-2'-deoxyadenosine in DNA + S-adenosyl-L-homocysteine + H(+)</text>
        <dbReference type="Rhea" id="RHEA:15197"/>
        <dbReference type="Rhea" id="RHEA-COMP:12418"/>
        <dbReference type="Rhea" id="RHEA-COMP:12419"/>
        <dbReference type="ChEBI" id="CHEBI:15378"/>
        <dbReference type="ChEBI" id="CHEBI:57856"/>
        <dbReference type="ChEBI" id="CHEBI:59789"/>
        <dbReference type="ChEBI" id="CHEBI:90615"/>
        <dbReference type="ChEBI" id="CHEBI:90616"/>
        <dbReference type="EC" id="2.1.1.72"/>
    </reaction>
</comment>
<evidence type="ECO:0000313" key="7">
    <source>
        <dbReference type="Proteomes" id="UP001237737"/>
    </source>
</evidence>
<dbReference type="PROSITE" id="PS00092">
    <property type="entry name" value="N6_MTASE"/>
    <property type="match status" value="1"/>
</dbReference>
<keyword evidence="4" id="KW-0949">S-adenosyl-L-methionine</keyword>
<protein>
    <recommendedName>
        <fullName evidence="1">site-specific DNA-methyltransferase (adenine-specific)</fullName>
        <ecNumber evidence="1">2.1.1.72</ecNumber>
    </recommendedName>
</protein>
<evidence type="ECO:0000256" key="3">
    <source>
        <dbReference type="ARBA" id="ARBA00022679"/>
    </source>
</evidence>
<dbReference type="EC" id="2.1.1.72" evidence="1"/>
<dbReference type="RefSeq" id="WP_306850561.1">
    <property type="nucleotide sequence ID" value="NZ_JAUSSK010000003.1"/>
</dbReference>
<reference evidence="6 7" key="1">
    <citation type="submission" date="2023-07" db="EMBL/GenBank/DDBJ databases">
        <title>Sorghum-associated microbial communities from plants grown in Nebraska, USA.</title>
        <authorList>
            <person name="Schachtman D."/>
        </authorList>
    </citation>
    <scope>NUCLEOTIDE SEQUENCE [LARGE SCALE GENOMIC DNA]</scope>
    <source>
        <strain evidence="6 7">CC60</strain>
    </source>
</reference>
<dbReference type="Proteomes" id="UP001237737">
    <property type="component" value="Unassembled WGS sequence"/>
</dbReference>
<evidence type="ECO:0000256" key="4">
    <source>
        <dbReference type="ARBA" id="ARBA00022691"/>
    </source>
</evidence>
<sequence>MSAAGLLSAVRLEEAPPTEGIKYAGSKLKLLPHILEMVKRVSPTTVLDGFSGSTRVSQALARSGYTVHSNDRSVWSETLASAYLKHDRPMSYYRELIAHLNGLAPVDGWFTENYGGSVSSGGSLGFDGLKKPWQIHNTRKLDAIREEIDRLSISEVDRCVLLSALMLALDAVDNTLGHHVSYLNDWSPRSYKALDLKLPRLMPVDGTHTVTRMDIFDLLPDVEVDVAYLDPPYGSNNEKMPPSRVRYSAYYHLWTTVCLNDRPETFGKAKRRVDSSDIAGSSVFEDFRRGSSGRFLALEAIHRTLKEVRARNIILSYSSGGRATAQELRDVINDIGELVEVEEIDYRRNVMSTMRWTNDWSRAAETPNKEFLFLIEKKG</sequence>